<keyword evidence="2" id="KW-1185">Reference proteome</keyword>
<protein>
    <submittedName>
        <fullName evidence="1">Uncharacterized protein</fullName>
    </submittedName>
</protein>
<accession>A0ACB1AZ23</accession>
<gene>
    <name evidence="1" type="ORF">MENTE1834_LOCUS43531</name>
</gene>
<comment type="caution">
    <text evidence="1">The sequence shown here is derived from an EMBL/GenBank/DDBJ whole genome shotgun (WGS) entry which is preliminary data.</text>
</comment>
<organism evidence="1 2">
    <name type="scientific">Meloidogyne enterolobii</name>
    <name type="common">Root-knot nematode worm</name>
    <name type="synonym">Meloidogyne mayaguensis</name>
    <dbReference type="NCBI Taxonomy" id="390850"/>
    <lineage>
        <taxon>Eukaryota</taxon>
        <taxon>Metazoa</taxon>
        <taxon>Ecdysozoa</taxon>
        <taxon>Nematoda</taxon>
        <taxon>Chromadorea</taxon>
        <taxon>Rhabditida</taxon>
        <taxon>Tylenchina</taxon>
        <taxon>Tylenchomorpha</taxon>
        <taxon>Tylenchoidea</taxon>
        <taxon>Meloidogynidae</taxon>
        <taxon>Meloidogyninae</taxon>
        <taxon>Meloidogyne</taxon>
    </lineage>
</organism>
<evidence type="ECO:0000313" key="2">
    <source>
        <dbReference type="Proteomes" id="UP001497535"/>
    </source>
</evidence>
<dbReference type="Proteomes" id="UP001497535">
    <property type="component" value="Unassembled WGS sequence"/>
</dbReference>
<evidence type="ECO:0000313" key="1">
    <source>
        <dbReference type="EMBL" id="CAK5106706.1"/>
    </source>
</evidence>
<proteinExistence type="predicted"/>
<name>A0ACB1AZ23_MELEN</name>
<sequence>MTRIFCLPIFICPLFALQNHPPLSRLLFLAFLQPAFKQKKFFLFLRSSFFNFKRTFLLLYNFS</sequence>
<reference evidence="1" key="1">
    <citation type="submission" date="2023-11" db="EMBL/GenBank/DDBJ databases">
        <authorList>
            <person name="Poullet M."/>
        </authorList>
    </citation>
    <scope>NUCLEOTIDE SEQUENCE</scope>
    <source>
        <strain evidence="1">E1834</strain>
    </source>
</reference>
<dbReference type="EMBL" id="CAVMJV010000122">
    <property type="protein sequence ID" value="CAK5106706.1"/>
    <property type="molecule type" value="Genomic_DNA"/>
</dbReference>